<dbReference type="Proteomes" id="UP000318297">
    <property type="component" value="Unassembled WGS sequence"/>
</dbReference>
<keyword evidence="3" id="KW-1185">Reference proteome</keyword>
<dbReference type="SUPFAM" id="SSF55729">
    <property type="entry name" value="Acyl-CoA N-acyltransferases (Nat)"/>
    <property type="match status" value="1"/>
</dbReference>
<name>A0A561DX44_9MICO</name>
<evidence type="ECO:0000313" key="2">
    <source>
        <dbReference type="EMBL" id="TWE07945.1"/>
    </source>
</evidence>
<reference evidence="2 3" key="1">
    <citation type="submission" date="2019-06" db="EMBL/GenBank/DDBJ databases">
        <title>Sequencing the genomes of 1000 actinobacteria strains.</title>
        <authorList>
            <person name="Klenk H.-P."/>
        </authorList>
    </citation>
    <scope>NUCLEOTIDE SEQUENCE [LARGE SCALE GENOMIC DNA]</scope>
    <source>
        <strain evidence="2 3">DSM 19560</strain>
    </source>
</reference>
<evidence type="ECO:0000313" key="3">
    <source>
        <dbReference type="Proteomes" id="UP000318297"/>
    </source>
</evidence>
<protein>
    <submittedName>
        <fullName evidence="2">Acetyltransferase (GNAT) family protein</fullName>
    </submittedName>
</protein>
<dbReference type="InterPro" id="IPR016181">
    <property type="entry name" value="Acyl_CoA_acyltransferase"/>
</dbReference>
<dbReference type="AlphaFoldDB" id="A0A561DX44"/>
<dbReference type="RefSeq" id="WP_145230442.1">
    <property type="nucleotide sequence ID" value="NZ_VIVQ01000004.1"/>
</dbReference>
<gene>
    <name evidence="2" type="ORF">BKA23_3312</name>
</gene>
<dbReference type="OrthoDB" id="5243635at2"/>
<dbReference type="GO" id="GO:0016747">
    <property type="term" value="F:acyltransferase activity, transferring groups other than amino-acyl groups"/>
    <property type="evidence" value="ECO:0007669"/>
    <property type="project" value="InterPro"/>
</dbReference>
<dbReference type="InterPro" id="IPR000182">
    <property type="entry name" value="GNAT_dom"/>
</dbReference>
<sequence>MTAQFVIRPFRVGDAAEVAALHLQVWRDTYAGMCSQDYLDAMQLQPRIAGWEARIAAGADAVAPDGTVRRARLAVHAPTGRFAGFCSVGGGRDDERPVEQELMALNVLAQFHGTGVAQQLVEQTLGGAAAYLWVVRENTRAQAFYRKLGFVVDGATKRDEELECDEIRMLRATAR</sequence>
<organism evidence="2 3">
    <name type="scientific">Rudaeicoccus suwonensis</name>
    <dbReference type="NCBI Taxonomy" id="657409"/>
    <lineage>
        <taxon>Bacteria</taxon>
        <taxon>Bacillati</taxon>
        <taxon>Actinomycetota</taxon>
        <taxon>Actinomycetes</taxon>
        <taxon>Micrococcales</taxon>
        <taxon>Dermacoccaceae</taxon>
        <taxon>Rudaeicoccus</taxon>
    </lineage>
</organism>
<dbReference type="Gene3D" id="3.40.630.30">
    <property type="match status" value="1"/>
</dbReference>
<evidence type="ECO:0000259" key="1">
    <source>
        <dbReference type="PROSITE" id="PS51186"/>
    </source>
</evidence>
<dbReference type="Pfam" id="PF13508">
    <property type="entry name" value="Acetyltransf_7"/>
    <property type="match status" value="1"/>
</dbReference>
<dbReference type="EMBL" id="VIVQ01000004">
    <property type="protein sequence ID" value="TWE07945.1"/>
    <property type="molecule type" value="Genomic_DNA"/>
</dbReference>
<keyword evidence="2" id="KW-0808">Transferase</keyword>
<dbReference type="PROSITE" id="PS51186">
    <property type="entry name" value="GNAT"/>
    <property type="match status" value="1"/>
</dbReference>
<comment type="caution">
    <text evidence="2">The sequence shown here is derived from an EMBL/GenBank/DDBJ whole genome shotgun (WGS) entry which is preliminary data.</text>
</comment>
<feature type="domain" description="N-acetyltransferase" evidence="1">
    <location>
        <begin position="5"/>
        <end position="174"/>
    </location>
</feature>
<accession>A0A561DX44</accession>
<proteinExistence type="predicted"/>